<dbReference type="AlphaFoldDB" id="A0A6G6Y9V0"/>
<dbReference type="Proteomes" id="UP000501568">
    <property type="component" value="Chromosome"/>
</dbReference>
<dbReference type="KEGG" id="spzr:G5C33_18730"/>
<dbReference type="InterPro" id="IPR000132">
    <property type="entry name" value="Nitrilase/CN_hydratase_CS"/>
</dbReference>
<proteinExistence type="inferred from homology"/>
<feature type="domain" description="CN hydrolase" evidence="3">
    <location>
        <begin position="5"/>
        <end position="282"/>
    </location>
</feature>
<dbReference type="InterPro" id="IPR036526">
    <property type="entry name" value="C-N_Hydrolase_sf"/>
</dbReference>
<dbReference type="PANTHER" id="PTHR46044:SF1">
    <property type="entry name" value="CN HYDROLASE DOMAIN-CONTAINING PROTEIN"/>
    <property type="match status" value="1"/>
</dbReference>
<dbReference type="EMBL" id="CP049109">
    <property type="protein sequence ID" value="QIG81621.1"/>
    <property type="molecule type" value="Genomic_DNA"/>
</dbReference>
<dbReference type="InterPro" id="IPR003010">
    <property type="entry name" value="C-N_Hydrolase"/>
</dbReference>
<dbReference type="Pfam" id="PF00795">
    <property type="entry name" value="CN_hydrolase"/>
    <property type="match status" value="1"/>
</dbReference>
<comment type="similarity">
    <text evidence="1">Belongs to the carbon-nitrogen hydrolase superfamily. Nitrilase family.</text>
</comment>
<dbReference type="GO" id="GO:0000257">
    <property type="term" value="F:nitrilase activity"/>
    <property type="evidence" value="ECO:0007669"/>
    <property type="project" value="UniProtKB-ARBA"/>
</dbReference>
<feature type="active site" description="Proton acceptor" evidence="2">
    <location>
        <position position="45"/>
    </location>
</feature>
<dbReference type="PROSITE" id="PS00920">
    <property type="entry name" value="NITRIL_CHT_1"/>
    <property type="match status" value="1"/>
</dbReference>
<dbReference type="InterPro" id="IPR044149">
    <property type="entry name" value="Nitrilases_CHs"/>
</dbReference>
<reference evidence="4 5" key="1">
    <citation type="submission" date="2020-02" db="EMBL/GenBank/DDBJ databases">
        <authorList>
            <person name="Zheng R.K."/>
            <person name="Sun C.M."/>
        </authorList>
    </citation>
    <scope>NUCLEOTIDE SEQUENCE [LARGE SCALE GENOMIC DNA]</scope>
    <source>
        <strain evidence="5">zrk23</strain>
    </source>
</reference>
<evidence type="ECO:0000259" key="3">
    <source>
        <dbReference type="PROSITE" id="PS50263"/>
    </source>
</evidence>
<dbReference type="SUPFAM" id="SSF56317">
    <property type="entry name" value="Carbon-nitrogen hydrolase"/>
    <property type="match status" value="1"/>
</dbReference>
<gene>
    <name evidence="4" type="ORF">G5C33_18730</name>
</gene>
<accession>A0A6G6Y9V0</accession>
<evidence type="ECO:0000313" key="5">
    <source>
        <dbReference type="Proteomes" id="UP000501568"/>
    </source>
</evidence>
<evidence type="ECO:0000256" key="1">
    <source>
        <dbReference type="ARBA" id="ARBA00008129"/>
    </source>
</evidence>
<keyword evidence="5" id="KW-1185">Reference proteome</keyword>
<organism evidence="4 5">
    <name type="scientific">Stakelama tenebrarum</name>
    <dbReference type="NCBI Taxonomy" id="2711215"/>
    <lineage>
        <taxon>Bacteria</taxon>
        <taxon>Pseudomonadati</taxon>
        <taxon>Pseudomonadota</taxon>
        <taxon>Alphaproteobacteria</taxon>
        <taxon>Sphingomonadales</taxon>
        <taxon>Sphingomonadaceae</taxon>
        <taxon>Stakelama</taxon>
    </lineage>
</organism>
<dbReference type="RefSeq" id="WP_165328548.1">
    <property type="nucleotide sequence ID" value="NZ_CP049109.1"/>
</dbReference>
<dbReference type="Gene3D" id="3.60.110.10">
    <property type="entry name" value="Carbon-nitrogen hydrolase"/>
    <property type="match status" value="1"/>
</dbReference>
<evidence type="ECO:0000313" key="4">
    <source>
        <dbReference type="EMBL" id="QIG81621.1"/>
    </source>
</evidence>
<evidence type="ECO:0000256" key="2">
    <source>
        <dbReference type="PROSITE-ProRule" id="PRU10139"/>
    </source>
</evidence>
<name>A0A6G6Y9V0_9SPHN</name>
<dbReference type="PROSITE" id="PS50263">
    <property type="entry name" value="CN_HYDROLASE"/>
    <property type="match status" value="1"/>
</dbReference>
<protein>
    <submittedName>
        <fullName evidence="4">Carbon-nitrogen hydrolase family protein</fullName>
    </submittedName>
</protein>
<dbReference type="PANTHER" id="PTHR46044">
    <property type="entry name" value="NITRILASE"/>
    <property type="match status" value="1"/>
</dbReference>
<sequence length="334" mass="35926">MTGKIRAAIVQDAPLPLAIDQGIERAVGQVKAAIETGAKVIAFGECFLGGYPAWLQHLPGPSLWDHPGTRDLHKLLLDRAIRGADPRFEQLQWVVDVAGVAVSIGGIERVRSSLYNTQFLLRPKEAPLLHRKLLPAPPERMLFGAGDGSTLETHQAPWGRVGQLISGEHWMPLARAAMHHAGEDVHVSAWTTIRDIDLLAACHYAYEGRAFVLAAGTVQNRDDILHGFAQAGGEGRSAARELLDRLPAGALQTGGSAIIAPDGVVLAQAGEEPQIVTADLDLSEIDDGLTSMDIDGRHSRPDVFELRVDRRKRSGIVDIDADDEDGGEGETRAA</sequence>
<keyword evidence="4" id="KW-0378">Hydrolase</keyword>